<dbReference type="Pfam" id="PF04170">
    <property type="entry name" value="NlpE"/>
    <property type="match status" value="1"/>
</dbReference>
<keyword evidence="3" id="KW-1185">Reference proteome</keyword>
<name>A0A4Q7MV54_9BACT</name>
<feature type="signal peptide" evidence="1">
    <location>
        <begin position="1"/>
        <end position="18"/>
    </location>
</feature>
<dbReference type="PROSITE" id="PS51257">
    <property type="entry name" value="PROKAR_LIPOPROTEIN"/>
    <property type="match status" value="1"/>
</dbReference>
<dbReference type="OrthoDB" id="5348860at2"/>
<dbReference type="Proteomes" id="UP000293874">
    <property type="component" value="Unassembled WGS sequence"/>
</dbReference>
<keyword evidence="2" id="KW-0449">Lipoprotein</keyword>
<feature type="chain" id="PRO_5020523562" evidence="1">
    <location>
        <begin position="19"/>
        <end position="155"/>
    </location>
</feature>
<organism evidence="2 3">
    <name type="scientific">Pseudobacter ginsenosidimutans</name>
    <dbReference type="NCBI Taxonomy" id="661488"/>
    <lineage>
        <taxon>Bacteria</taxon>
        <taxon>Pseudomonadati</taxon>
        <taxon>Bacteroidota</taxon>
        <taxon>Chitinophagia</taxon>
        <taxon>Chitinophagales</taxon>
        <taxon>Chitinophagaceae</taxon>
        <taxon>Pseudobacter</taxon>
    </lineage>
</organism>
<comment type="caution">
    <text evidence="2">The sequence shown here is derived from an EMBL/GenBank/DDBJ whole genome shotgun (WGS) entry which is preliminary data.</text>
</comment>
<proteinExistence type="predicted"/>
<accession>A0A4Q7MV54</accession>
<evidence type="ECO:0000313" key="2">
    <source>
        <dbReference type="EMBL" id="RZS72547.1"/>
    </source>
</evidence>
<gene>
    <name evidence="2" type="ORF">EV199_4468</name>
</gene>
<evidence type="ECO:0000256" key="1">
    <source>
        <dbReference type="SAM" id="SignalP"/>
    </source>
</evidence>
<reference evidence="2 3" key="1">
    <citation type="submission" date="2019-02" db="EMBL/GenBank/DDBJ databases">
        <title>Genomic Encyclopedia of Type Strains, Phase IV (KMG-IV): sequencing the most valuable type-strain genomes for metagenomic binning, comparative biology and taxonomic classification.</title>
        <authorList>
            <person name="Goeker M."/>
        </authorList>
    </citation>
    <scope>NUCLEOTIDE SEQUENCE [LARGE SCALE GENOMIC DNA]</scope>
    <source>
        <strain evidence="2 3">DSM 18116</strain>
    </source>
</reference>
<evidence type="ECO:0000313" key="3">
    <source>
        <dbReference type="Proteomes" id="UP000293874"/>
    </source>
</evidence>
<dbReference type="RefSeq" id="WP_130542949.1">
    <property type="nucleotide sequence ID" value="NZ_CP042431.1"/>
</dbReference>
<keyword evidence="1" id="KW-0732">Signal</keyword>
<dbReference type="EMBL" id="SGXA01000002">
    <property type="protein sequence ID" value="RZS72547.1"/>
    <property type="molecule type" value="Genomic_DNA"/>
</dbReference>
<protein>
    <submittedName>
        <fullName evidence="2">Putative lipoprotein NlpE involved in copper resistance</fullName>
    </submittedName>
</protein>
<dbReference type="InterPro" id="IPR007298">
    <property type="entry name" value="Cu-R_lipoprotein_NlpE"/>
</dbReference>
<sequence>MNRTLVMMAIAASLSIAACNDPGKQETATADNAADTSAVSQPVDMHNAANSLDLAGEYEGTLPCADCEGIKTTLNLNKDSLFTLKEEYLGKKSPAAFNSKGKWVVHKNTITLQFDKELQDRRVQYKAGENKLWLLDQEGKEITGTLADKYIMTKK</sequence>
<dbReference type="Gene3D" id="2.40.128.640">
    <property type="match status" value="1"/>
</dbReference>
<dbReference type="AlphaFoldDB" id="A0A4Q7MV54"/>